<comment type="catalytic activity">
    <reaction evidence="20">
        <text>L-seryl-[protein] + ATP = O-phospho-L-seryl-[protein] + ADP + H(+)</text>
        <dbReference type="Rhea" id="RHEA:17989"/>
        <dbReference type="Rhea" id="RHEA-COMP:9863"/>
        <dbReference type="Rhea" id="RHEA-COMP:11604"/>
        <dbReference type="ChEBI" id="CHEBI:15378"/>
        <dbReference type="ChEBI" id="CHEBI:29999"/>
        <dbReference type="ChEBI" id="CHEBI:30616"/>
        <dbReference type="ChEBI" id="CHEBI:83421"/>
        <dbReference type="ChEBI" id="CHEBI:456216"/>
        <dbReference type="EC" id="2.7.11.1"/>
    </reaction>
    <physiologicalReaction direction="left-to-right" evidence="20">
        <dbReference type="Rhea" id="RHEA:17990"/>
    </physiologicalReaction>
</comment>
<dbReference type="PROSITE" id="PS50012">
    <property type="entry name" value="RCC1_3"/>
    <property type="match status" value="6"/>
</dbReference>
<evidence type="ECO:0000256" key="25">
    <source>
        <dbReference type="SAM" id="MobiDB-lite"/>
    </source>
</evidence>
<feature type="repeat" description="RCC1" evidence="24">
    <location>
        <begin position="423"/>
        <end position="476"/>
    </location>
</feature>
<dbReference type="GO" id="GO:0005524">
    <property type="term" value="F:ATP binding"/>
    <property type="evidence" value="ECO:0007669"/>
    <property type="project" value="UniProtKB-KW"/>
</dbReference>
<dbReference type="GeneTree" id="ENSGT00940000156145"/>
<keyword evidence="15" id="KW-0067">ATP-binding</keyword>
<dbReference type="GO" id="GO:0030295">
    <property type="term" value="F:protein kinase activator activity"/>
    <property type="evidence" value="ECO:0007669"/>
    <property type="project" value="Ensembl"/>
</dbReference>
<reference evidence="27" key="1">
    <citation type="submission" date="2025-08" db="UniProtKB">
        <authorList>
            <consortium name="Ensembl"/>
        </authorList>
    </citation>
    <scope>IDENTIFICATION</scope>
</reference>
<proteinExistence type="inferred from homology"/>
<evidence type="ECO:0000256" key="23">
    <source>
        <dbReference type="ARBA" id="ARBA00082685"/>
    </source>
</evidence>
<evidence type="ECO:0000256" key="4">
    <source>
        <dbReference type="ARBA" id="ARBA00012513"/>
    </source>
</evidence>
<dbReference type="InterPro" id="IPR000408">
    <property type="entry name" value="Reg_chr_condens"/>
</dbReference>
<evidence type="ECO:0000313" key="27">
    <source>
        <dbReference type="Ensembl" id="ENSCABP00000031146.1"/>
    </source>
</evidence>
<feature type="repeat" description="RCC1" evidence="24">
    <location>
        <begin position="529"/>
        <end position="593"/>
    </location>
</feature>
<dbReference type="SUPFAM" id="SSF50985">
    <property type="entry name" value="RCC1/BLIP-II"/>
    <property type="match status" value="1"/>
</dbReference>
<evidence type="ECO:0000313" key="28">
    <source>
        <dbReference type="Proteomes" id="UP000694404"/>
    </source>
</evidence>
<evidence type="ECO:0000256" key="22">
    <source>
        <dbReference type="ARBA" id="ARBA00078241"/>
    </source>
</evidence>
<dbReference type="GO" id="GO:0004674">
    <property type="term" value="F:protein serine/threonine kinase activity"/>
    <property type="evidence" value="ECO:0007669"/>
    <property type="project" value="UniProtKB-KW"/>
</dbReference>
<dbReference type="GO" id="GO:0000278">
    <property type="term" value="P:mitotic cell cycle"/>
    <property type="evidence" value="ECO:0007669"/>
    <property type="project" value="Ensembl"/>
</dbReference>
<organism evidence="27 28">
    <name type="scientific">Chelonoidis abingdonii</name>
    <name type="common">Abingdon island giant tortoise</name>
    <name type="synonym">Testudo abingdonii</name>
    <dbReference type="NCBI Taxonomy" id="106734"/>
    <lineage>
        <taxon>Eukaryota</taxon>
        <taxon>Metazoa</taxon>
        <taxon>Chordata</taxon>
        <taxon>Craniata</taxon>
        <taxon>Vertebrata</taxon>
        <taxon>Euteleostomi</taxon>
        <taxon>Archelosauria</taxon>
        <taxon>Testudinata</taxon>
        <taxon>Testudines</taxon>
        <taxon>Cryptodira</taxon>
        <taxon>Durocryptodira</taxon>
        <taxon>Testudinoidea</taxon>
        <taxon>Testudinidae</taxon>
        <taxon>Chelonoidis</taxon>
    </lineage>
</organism>
<keyword evidence="18" id="KW-0131">Cell cycle</keyword>
<evidence type="ECO:0000256" key="9">
    <source>
        <dbReference type="ARBA" id="ARBA00022679"/>
    </source>
</evidence>
<evidence type="ECO:0000256" key="18">
    <source>
        <dbReference type="ARBA" id="ARBA00023306"/>
    </source>
</evidence>
<comment type="cofactor">
    <cofactor evidence="1">
        <name>Mg(2+)</name>
        <dbReference type="ChEBI" id="CHEBI:18420"/>
    </cofactor>
</comment>
<dbReference type="CDD" id="cd08221">
    <property type="entry name" value="STKc_Nek9"/>
    <property type="match status" value="1"/>
</dbReference>
<keyword evidence="8" id="KW-0132">Cell division</keyword>
<feature type="domain" description="Protein kinase" evidence="26">
    <location>
        <begin position="42"/>
        <end position="318"/>
    </location>
</feature>
<dbReference type="FunFam" id="3.30.200.20:FF:000398">
    <property type="entry name" value="serine/threonine-protein kinase Nek9 isoform X2"/>
    <property type="match status" value="1"/>
</dbReference>
<dbReference type="InterPro" id="IPR051997">
    <property type="entry name" value="STK_NEK"/>
</dbReference>
<evidence type="ECO:0000256" key="12">
    <source>
        <dbReference type="ARBA" id="ARBA00022741"/>
    </source>
</evidence>
<dbReference type="InterPro" id="IPR058923">
    <property type="entry name" value="RCC1-like_dom"/>
</dbReference>
<evidence type="ECO:0000256" key="5">
    <source>
        <dbReference type="ARBA" id="ARBA00022490"/>
    </source>
</evidence>
<feature type="region of interest" description="Disordered" evidence="25">
    <location>
        <begin position="13"/>
        <end position="32"/>
    </location>
</feature>
<dbReference type="InterPro" id="IPR008271">
    <property type="entry name" value="Ser/Thr_kinase_AS"/>
</dbReference>
<evidence type="ECO:0000256" key="10">
    <source>
        <dbReference type="ARBA" id="ARBA00022723"/>
    </source>
</evidence>
<keyword evidence="28" id="KW-1185">Reference proteome</keyword>
<keyword evidence="13" id="KW-0498">Mitosis</keyword>
<feature type="repeat" description="RCC1" evidence="24">
    <location>
        <begin position="647"/>
        <end position="704"/>
    </location>
</feature>
<sequence length="962" mass="105695">MSLGEYERHCDSINSDFGSESSGRGAPRAGPSLGAEQEELHYVPIRILGRGAFGEATLYRRTEDDSLVVWKEVDLTRLSEKERRDALNEIVILALLQHDNIIAYYNHFMDNTTLLIELEYCNGGNLYDKILRQKDKLFEEEMVVWYLFQIASAVSCIHRAGILHRDIKTLNIFLTKANLIKLGDYGLAKKLNSEYSMAETLVGTPYYMSPELCQGVKYNFKSDIWAVGCVVFELLTLKRTFDATNPLNLCVKIVKGNRAMEVDSSVYSLELIQMVHSCLDQVGKINSLFRSTMEEKVTLLNGPTKRPRSSTVSETPIAVVTSRTSEVYVWGGGKSTPQKLDVIKSGCSARQVCAGNTHFAVVTVEKELYTWVNMQGGTKLHGQLGHGDKASYRQPKRVEKLQGKAIHQVSCGDDFTVCITDEGQMYAFGSDYYGCMGVDKAFGSEVLDPLQLDFFLSNPVEQVSCGDNHVAVLTRNREVYSWGCGEYGRLGLDSEEDHYTPQKVDVPTTLNIVSVQCGCDGTFLLTQTGKVLACGLNEFNKLGLNQCTSGIINHDTYYEVPYTTSLTLAKQLSFYKIRTIAPGKTHTASIDERGRLLTFGSNKCGQLGVGDYKKHLGINLLGGPLGGKQVIRVSCGDEFTIAATDDNHIFAWGNGGNGRLAMTPTERAHGSDICTSWPRPIFGSLHHVPDLSCRGWHTILIVEKVLNSKTIRSNSSALGKSHVVTPQLGFLGMAQSSTTGGGEEEENEREFETPDPSGGFRGTMEADRGIGGWVSATEAMGDSNADSSSCPGWLRKELENAEFIPMPDSPFPMSTDSSEPEKETLPYVELQGLKAASDASAEFNKPKTEPQQMCSALALPCVEGKAASPASACVCSTLQTEVERLQGLVLQCLADQQKLQEETSRLSAQLQRFCRGTEGMQQLQAHSKGTQTAKEEMETDPKTDLDSDSWCLLGTDSCRSSL</sequence>
<evidence type="ECO:0000256" key="3">
    <source>
        <dbReference type="ARBA" id="ARBA00010886"/>
    </source>
</evidence>
<feature type="compositionally biased region" description="Polar residues" evidence="25">
    <location>
        <begin position="13"/>
        <end position="22"/>
    </location>
</feature>
<dbReference type="SMART" id="SM00220">
    <property type="entry name" value="S_TKc"/>
    <property type="match status" value="1"/>
</dbReference>
<dbReference type="GO" id="GO:0051301">
    <property type="term" value="P:cell division"/>
    <property type="evidence" value="ECO:0007669"/>
    <property type="project" value="UniProtKB-KW"/>
</dbReference>
<dbReference type="Proteomes" id="UP000694404">
    <property type="component" value="Unplaced"/>
</dbReference>
<evidence type="ECO:0000256" key="13">
    <source>
        <dbReference type="ARBA" id="ARBA00022776"/>
    </source>
</evidence>
<dbReference type="Gene3D" id="3.30.200.20">
    <property type="entry name" value="Phosphorylase Kinase, domain 1"/>
    <property type="match status" value="1"/>
</dbReference>
<dbReference type="GO" id="GO:0007346">
    <property type="term" value="P:regulation of mitotic cell cycle"/>
    <property type="evidence" value="ECO:0007669"/>
    <property type="project" value="Ensembl"/>
</dbReference>
<feature type="region of interest" description="Disordered" evidence="25">
    <location>
        <begin position="735"/>
        <end position="761"/>
    </location>
</feature>
<keyword evidence="12" id="KW-0547">Nucleotide-binding</keyword>
<dbReference type="GO" id="GO:0005813">
    <property type="term" value="C:centrosome"/>
    <property type="evidence" value="ECO:0007669"/>
    <property type="project" value="Ensembl"/>
</dbReference>
<evidence type="ECO:0000259" key="26">
    <source>
        <dbReference type="PROSITE" id="PS50011"/>
    </source>
</evidence>
<dbReference type="EC" id="2.7.11.1" evidence="4"/>
<evidence type="ECO:0000256" key="7">
    <source>
        <dbReference type="ARBA" id="ARBA00022553"/>
    </source>
</evidence>
<keyword evidence="16" id="KW-0460">Magnesium</keyword>
<dbReference type="FunFam" id="2.130.10.30:FF:000021">
    <property type="entry name" value="serine/threonine-protein kinase Nek9 isoform X2"/>
    <property type="match status" value="1"/>
</dbReference>
<feature type="compositionally biased region" description="Polar residues" evidence="25">
    <location>
        <begin position="922"/>
        <end position="932"/>
    </location>
</feature>
<evidence type="ECO:0000256" key="20">
    <source>
        <dbReference type="ARBA" id="ARBA00048977"/>
    </source>
</evidence>
<evidence type="ECO:0000256" key="14">
    <source>
        <dbReference type="ARBA" id="ARBA00022777"/>
    </source>
</evidence>
<feature type="repeat" description="RCC1" evidence="24">
    <location>
        <begin position="594"/>
        <end position="646"/>
    </location>
</feature>
<evidence type="ECO:0000256" key="1">
    <source>
        <dbReference type="ARBA" id="ARBA00001946"/>
    </source>
</evidence>
<dbReference type="Pfam" id="PF25390">
    <property type="entry name" value="WD40_RLD"/>
    <property type="match status" value="1"/>
</dbReference>
<dbReference type="InterPro" id="IPR000719">
    <property type="entry name" value="Prot_kinase_dom"/>
</dbReference>
<evidence type="ECO:0000256" key="15">
    <source>
        <dbReference type="ARBA" id="ARBA00022840"/>
    </source>
</evidence>
<dbReference type="Gene3D" id="2.130.10.30">
    <property type="entry name" value="Regulator of chromosome condensation 1/beta-lactamase-inhibitor protein II"/>
    <property type="match status" value="1"/>
</dbReference>
<dbReference type="PANTHER" id="PTHR44535:SF1">
    <property type="entry name" value="SERINE_THREONINE-PROTEIN KINASE NEK9"/>
    <property type="match status" value="1"/>
</dbReference>
<dbReference type="FunFam" id="2.130.10.30:FF:000118">
    <property type="match status" value="1"/>
</dbReference>
<keyword evidence="9" id="KW-0808">Transferase</keyword>
<feature type="compositionally biased region" description="Basic and acidic residues" evidence="25">
    <location>
        <begin position="933"/>
        <end position="945"/>
    </location>
</feature>
<evidence type="ECO:0000256" key="6">
    <source>
        <dbReference type="ARBA" id="ARBA00022527"/>
    </source>
</evidence>
<dbReference type="Gene3D" id="1.10.510.10">
    <property type="entry name" value="Transferase(Phosphotransferase) domain 1"/>
    <property type="match status" value="1"/>
</dbReference>
<dbReference type="PANTHER" id="PTHR44535">
    <property type="entry name" value="PROTEIN CBG16200"/>
    <property type="match status" value="1"/>
</dbReference>
<dbReference type="GO" id="GO:0046872">
    <property type="term" value="F:metal ion binding"/>
    <property type="evidence" value="ECO:0007669"/>
    <property type="project" value="UniProtKB-KW"/>
</dbReference>
<dbReference type="SUPFAM" id="SSF56112">
    <property type="entry name" value="Protein kinase-like (PK-like)"/>
    <property type="match status" value="1"/>
</dbReference>
<comment type="catalytic activity">
    <reaction evidence="19">
        <text>L-threonyl-[protein] + ATP = O-phospho-L-threonyl-[protein] + ADP + H(+)</text>
        <dbReference type="Rhea" id="RHEA:46608"/>
        <dbReference type="Rhea" id="RHEA-COMP:11060"/>
        <dbReference type="Rhea" id="RHEA-COMP:11605"/>
        <dbReference type="ChEBI" id="CHEBI:15378"/>
        <dbReference type="ChEBI" id="CHEBI:30013"/>
        <dbReference type="ChEBI" id="CHEBI:30616"/>
        <dbReference type="ChEBI" id="CHEBI:61977"/>
        <dbReference type="ChEBI" id="CHEBI:456216"/>
        <dbReference type="EC" id="2.7.11.1"/>
    </reaction>
    <physiologicalReaction direction="left-to-right" evidence="19">
        <dbReference type="Rhea" id="RHEA:46609"/>
    </physiologicalReaction>
</comment>
<gene>
    <name evidence="27" type="primary">NEK9</name>
</gene>
<dbReference type="InterPro" id="IPR042767">
    <property type="entry name" value="Nek9_STKc"/>
</dbReference>
<dbReference type="Ensembl" id="ENSCABT00000034137.1">
    <property type="protein sequence ID" value="ENSCABP00000031146.1"/>
    <property type="gene ID" value="ENSCABG00000022754.1"/>
</dbReference>
<keyword evidence="5" id="KW-0963">Cytoplasm</keyword>
<dbReference type="GO" id="GO:0019901">
    <property type="term" value="F:protein kinase binding"/>
    <property type="evidence" value="ECO:0007669"/>
    <property type="project" value="Ensembl"/>
</dbReference>
<keyword evidence="6" id="KW-0723">Serine/threonine-protein kinase</keyword>
<name>A0A8C0JDN2_CHEAB</name>
<accession>A0A8C0JDN2</accession>
<evidence type="ECO:0000256" key="21">
    <source>
        <dbReference type="ARBA" id="ARBA00067736"/>
    </source>
</evidence>
<evidence type="ECO:0000256" key="17">
    <source>
        <dbReference type="ARBA" id="ARBA00023054"/>
    </source>
</evidence>
<feature type="repeat" description="RCC1" evidence="24">
    <location>
        <begin position="366"/>
        <end position="422"/>
    </location>
</feature>
<dbReference type="InterPro" id="IPR009091">
    <property type="entry name" value="RCC1/BLIP-II"/>
</dbReference>
<keyword evidence="11" id="KW-0677">Repeat</keyword>
<evidence type="ECO:0000256" key="2">
    <source>
        <dbReference type="ARBA" id="ARBA00004496"/>
    </source>
</evidence>
<dbReference type="InterPro" id="IPR011009">
    <property type="entry name" value="Kinase-like_dom_sf"/>
</dbReference>
<evidence type="ECO:0000256" key="19">
    <source>
        <dbReference type="ARBA" id="ARBA00048659"/>
    </source>
</evidence>
<dbReference type="Pfam" id="PF00069">
    <property type="entry name" value="Pkinase"/>
    <property type="match status" value="1"/>
</dbReference>
<evidence type="ECO:0000256" key="8">
    <source>
        <dbReference type="ARBA" id="ARBA00022618"/>
    </source>
</evidence>
<protein>
    <recommendedName>
        <fullName evidence="21">Serine/threonine-protein kinase Nek9</fullName>
        <ecNumber evidence="4">2.7.11.1</ecNumber>
    </recommendedName>
    <alternativeName>
        <fullName evidence="22">Nercc1 kinase</fullName>
    </alternativeName>
    <alternativeName>
        <fullName evidence="23">Never in mitosis A-related kinase 9</fullName>
    </alternativeName>
</protein>
<feature type="region of interest" description="Disordered" evidence="25">
    <location>
        <begin position="922"/>
        <end position="946"/>
    </location>
</feature>
<evidence type="ECO:0000256" key="24">
    <source>
        <dbReference type="PROSITE-ProRule" id="PRU00235"/>
    </source>
</evidence>
<keyword evidence="17" id="KW-0175">Coiled coil</keyword>
<evidence type="ECO:0000256" key="16">
    <source>
        <dbReference type="ARBA" id="ARBA00022842"/>
    </source>
</evidence>
<keyword evidence="14" id="KW-0418">Kinase</keyword>
<comment type="subcellular location">
    <subcellularLocation>
        <location evidence="2">Cytoplasm</location>
    </subcellularLocation>
</comment>
<keyword evidence="7" id="KW-0597">Phosphoprotein</keyword>
<dbReference type="FunFam" id="1.10.510.10:FF:000602">
    <property type="entry name" value="serine/threonine-protein kinase Nek9"/>
    <property type="match status" value="1"/>
</dbReference>
<dbReference type="PROSITE" id="PS00108">
    <property type="entry name" value="PROTEIN_KINASE_ST"/>
    <property type="match status" value="1"/>
</dbReference>
<keyword evidence="10" id="KW-0479">Metal-binding</keyword>
<dbReference type="GO" id="GO:0005737">
    <property type="term" value="C:cytoplasm"/>
    <property type="evidence" value="ECO:0007669"/>
    <property type="project" value="UniProtKB-SubCell"/>
</dbReference>
<reference evidence="27" key="2">
    <citation type="submission" date="2025-09" db="UniProtKB">
        <authorList>
            <consortium name="Ensembl"/>
        </authorList>
    </citation>
    <scope>IDENTIFICATION</scope>
</reference>
<feature type="repeat" description="RCC1" evidence="24">
    <location>
        <begin position="477"/>
        <end position="528"/>
    </location>
</feature>
<dbReference type="AlphaFoldDB" id="A0A8C0JDN2"/>
<evidence type="ECO:0000256" key="11">
    <source>
        <dbReference type="ARBA" id="ARBA00022737"/>
    </source>
</evidence>
<comment type="similarity">
    <text evidence="3">Belongs to the protein kinase superfamily. NEK Ser/Thr protein kinase family. NIMA subfamily.</text>
</comment>
<dbReference type="PROSITE" id="PS50011">
    <property type="entry name" value="PROTEIN_KINASE_DOM"/>
    <property type="match status" value="1"/>
</dbReference>
<dbReference type="GO" id="GO:1900227">
    <property type="term" value="P:positive regulation of NLRP3 inflammasome complex assembly"/>
    <property type="evidence" value="ECO:0007669"/>
    <property type="project" value="Ensembl"/>
</dbReference>